<dbReference type="EMBL" id="JQCR01000003">
    <property type="protein sequence ID" value="KGE16584.1"/>
    <property type="molecule type" value="Genomic_DNA"/>
</dbReference>
<name>A0A098M2J1_9BACL</name>
<organism evidence="1 2">
    <name type="scientific">Paenibacillus wynnii</name>
    <dbReference type="NCBI Taxonomy" id="268407"/>
    <lineage>
        <taxon>Bacteria</taxon>
        <taxon>Bacillati</taxon>
        <taxon>Bacillota</taxon>
        <taxon>Bacilli</taxon>
        <taxon>Bacillales</taxon>
        <taxon>Paenibacillaceae</taxon>
        <taxon>Paenibacillus</taxon>
    </lineage>
</organism>
<accession>A0A098M2J1</accession>
<reference evidence="1 2" key="1">
    <citation type="submission" date="2014-08" db="EMBL/GenBank/DDBJ databases">
        <authorList>
            <person name="den Bakker H.C."/>
        </authorList>
    </citation>
    <scope>NUCLEOTIDE SEQUENCE [LARGE SCALE GENOMIC DNA]</scope>
    <source>
        <strain evidence="1 2">DSM 18334</strain>
    </source>
</reference>
<evidence type="ECO:0000313" key="1">
    <source>
        <dbReference type="EMBL" id="KGE16584.1"/>
    </source>
</evidence>
<dbReference type="AlphaFoldDB" id="A0A098M2J1"/>
<reference evidence="1 2" key="2">
    <citation type="submission" date="2014-10" db="EMBL/GenBank/DDBJ databases">
        <title>Comparative genomics of the Paenibacillus odorifer group.</title>
        <authorList>
            <person name="Tsai Y.-C."/>
            <person name="Martin N."/>
            <person name="Korlach J."/>
            <person name="Wiedmann M."/>
        </authorList>
    </citation>
    <scope>NUCLEOTIDE SEQUENCE [LARGE SCALE GENOMIC DNA]</scope>
    <source>
        <strain evidence="1 2">DSM 18334</strain>
    </source>
</reference>
<sequence>MTVPLEQWINDIAERAQLTDYMLKESHLPGPRANLGLSDRFTECFGKLDLTDTAWELLNFWTILSEGAIESNDPREFLAFCAVRASGAYYGYADEERQGVIRGILKSAMNDSGWRLREAAAMGMQSVGEYDFTLLCQLLDRWGPGATQLEQRAFVAALAHPPLLKVHDNAVYCLNLATEIMDRLAANAGVQGDPEHFRVLSKGLEYSLSVFVASEPVEGFVMLRKFAQSRDARIIKIVKSNLGKSRLSKKYGLQVAEILNSISLL</sequence>
<keyword evidence="2" id="KW-1185">Reference proteome</keyword>
<evidence type="ECO:0000313" key="2">
    <source>
        <dbReference type="Proteomes" id="UP000029734"/>
    </source>
</evidence>
<dbReference type="eggNOG" id="ENOG5031IFG">
    <property type="taxonomic scope" value="Bacteria"/>
</dbReference>
<dbReference type="STRING" id="268407.PWYN_17880"/>
<proteinExistence type="predicted"/>
<evidence type="ECO:0008006" key="3">
    <source>
        <dbReference type="Google" id="ProtNLM"/>
    </source>
</evidence>
<protein>
    <recommendedName>
        <fullName evidence="3">HEAT repeat domain-containing protein</fullName>
    </recommendedName>
</protein>
<comment type="caution">
    <text evidence="1">The sequence shown here is derived from an EMBL/GenBank/DDBJ whole genome shotgun (WGS) entry which is preliminary data.</text>
</comment>
<gene>
    <name evidence="1" type="ORF">PWYN_17880</name>
</gene>
<dbReference type="Proteomes" id="UP000029734">
    <property type="component" value="Unassembled WGS sequence"/>
</dbReference>